<sequence length="205" mass="24448">MANRRERFKKLYPKRLKNAKWNIRSIGKLSERTNYVYEEEEVDEILSTLMFEIKAAISKFGSGSVEERFNRYIDIDLKHMKVIQETDPELYQYILQRLRPKGASLLEDYLKEKKEKASAQELFDPPRSDFLDVPSFLEQKDLDEKLESIKELSDRSLRHVWKKMREDVRNETTRELNEIQRKLDSVINALNENKFLSEDPVDSEL</sequence>
<accession>A0A382KBL3</accession>
<dbReference type="EMBL" id="UINC01079169">
    <property type="protein sequence ID" value="SVC20913.1"/>
    <property type="molecule type" value="Genomic_DNA"/>
</dbReference>
<proteinExistence type="predicted"/>
<protein>
    <submittedName>
        <fullName evidence="1">Uncharacterized protein</fullName>
    </submittedName>
</protein>
<gene>
    <name evidence="1" type="ORF">METZ01_LOCUS273767</name>
</gene>
<dbReference type="AlphaFoldDB" id="A0A382KBL3"/>
<evidence type="ECO:0000313" key="1">
    <source>
        <dbReference type="EMBL" id="SVC20913.1"/>
    </source>
</evidence>
<name>A0A382KBL3_9ZZZZ</name>
<organism evidence="1">
    <name type="scientific">marine metagenome</name>
    <dbReference type="NCBI Taxonomy" id="408172"/>
    <lineage>
        <taxon>unclassified sequences</taxon>
        <taxon>metagenomes</taxon>
        <taxon>ecological metagenomes</taxon>
    </lineage>
</organism>
<reference evidence="1" key="1">
    <citation type="submission" date="2018-05" db="EMBL/GenBank/DDBJ databases">
        <authorList>
            <person name="Lanie J.A."/>
            <person name="Ng W.-L."/>
            <person name="Kazmierczak K.M."/>
            <person name="Andrzejewski T.M."/>
            <person name="Davidsen T.M."/>
            <person name="Wayne K.J."/>
            <person name="Tettelin H."/>
            <person name="Glass J.I."/>
            <person name="Rusch D."/>
            <person name="Podicherti R."/>
            <person name="Tsui H.-C.T."/>
            <person name="Winkler M.E."/>
        </authorList>
    </citation>
    <scope>NUCLEOTIDE SEQUENCE</scope>
</reference>